<dbReference type="CDD" id="cd05387">
    <property type="entry name" value="BY-kinase"/>
    <property type="match status" value="1"/>
</dbReference>
<evidence type="ECO:0000259" key="17">
    <source>
        <dbReference type="Pfam" id="PF02706"/>
    </source>
</evidence>
<evidence type="ECO:0000256" key="10">
    <source>
        <dbReference type="ARBA" id="ARBA00022840"/>
    </source>
</evidence>
<feature type="domain" description="Polysaccharide chain length determinant N-terminal" evidence="17">
    <location>
        <begin position="9"/>
        <end position="103"/>
    </location>
</feature>
<evidence type="ECO:0000256" key="15">
    <source>
        <dbReference type="SAM" id="Coils"/>
    </source>
</evidence>
<evidence type="ECO:0000256" key="5">
    <source>
        <dbReference type="ARBA" id="ARBA00022475"/>
    </source>
</evidence>
<dbReference type="InterPro" id="IPR032807">
    <property type="entry name" value="GNVR"/>
</dbReference>
<dbReference type="Pfam" id="PF13807">
    <property type="entry name" value="GNVR"/>
    <property type="match status" value="1"/>
</dbReference>
<keyword evidence="7 16" id="KW-0812">Transmembrane</keyword>
<dbReference type="GO" id="GO:0004715">
    <property type="term" value="F:non-membrane spanning protein tyrosine kinase activity"/>
    <property type="evidence" value="ECO:0007669"/>
    <property type="project" value="UniProtKB-EC"/>
</dbReference>
<dbReference type="InterPro" id="IPR005702">
    <property type="entry name" value="Wzc-like_C"/>
</dbReference>
<evidence type="ECO:0000256" key="14">
    <source>
        <dbReference type="ARBA" id="ARBA00051245"/>
    </source>
</evidence>
<keyword evidence="11 16" id="KW-1133">Transmembrane helix</keyword>
<dbReference type="EMBL" id="JAHHHW010000098">
    <property type="protein sequence ID" value="MBW4433132.1"/>
    <property type="molecule type" value="Genomic_DNA"/>
</dbReference>
<feature type="transmembrane region" description="Helical" evidence="16">
    <location>
        <begin position="25"/>
        <end position="43"/>
    </location>
</feature>
<evidence type="ECO:0000256" key="8">
    <source>
        <dbReference type="ARBA" id="ARBA00022741"/>
    </source>
</evidence>
<dbReference type="InterPro" id="IPR027417">
    <property type="entry name" value="P-loop_NTPase"/>
</dbReference>
<evidence type="ECO:0000313" key="19">
    <source>
        <dbReference type="EMBL" id="MBW4433132.1"/>
    </source>
</evidence>
<evidence type="ECO:0000256" key="12">
    <source>
        <dbReference type="ARBA" id="ARBA00023136"/>
    </source>
</evidence>
<dbReference type="Pfam" id="PF10609">
    <property type="entry name" value="ParA"/>
    <property type="match status" value="1"/>
</dbReference>
<comment type="subcellular location">
    <subcellularLocation>
        <location evidence="1">Cell membrane</location>
        <topology evidence="1">Multi-pass membrane protein</topology>
    </subcellularLocation>
</comment>
<comment type="catalytic activity">
    <reaction evidence="14">
        <text>L-tyrosyl-[protein] + ATP = O-phospho-L-tyrosyl-[protein] + ADP + H(+)</text>
        <dbReference type="Rhea" id="RHEA:10596"/>
        <dbReference type="Rhea" id="RHEA-COMP:10136"/>
        <dbReference type="Rhea" id="RHEA-COMP:20101"/>
        <dbReference type="ChEBI" id="CHEBI:15378"/>
        <dbReference type="ChEBI" id="CHEBI:30616"/>
        <dbReference type="ChEBI" id="CHEBI:46858"/>
        <dbReference type="ChEBI" id="CHEBI:61978"/>
        <dbReference type="ChEBI" id="CHEBI:456216"/>
        <dbReference type="EC" id="2.7.10.2"/>
    </reaction>
</comment>
<dbReference type="InterPro" id="IPR050445">
    <property type="entry name" value="Bact_polysacc_biosynth/exp"/>
</dbReference>
<dbReference type="FunFam" id="3.40.50.300:FF:000527">
    <property type="entry name" value="Tyrosine-protein kinase etk"/>
    <property type="match status" value="1"/>
</dbReference>
<accession>A0A9E3H9J0</accession>
<reference evidence="19" key="2">
    <citation type="journal article" date="2022" name="Microbiol. Resour. Announc.">
        <title>Metagenome Sequencing to Explore Phylogenomics of Terrestrial Cyanobacteria.</title>
        <authorList>
            <person name="Ward R.D."/>
            <person name="Stajich J.E."/>
            <person name="Johansen J.R."/>
            <person name="Huntemann M."/>
            <person name="Clum A."/>
            <person name="Foster B."/>
            <person name="Foster B."/>
            <person name="Roux S."/>
            <person name="Palaniappan K."/>
            <person name="Varghese N."/>
            <person name="Mukherjee S."/>
            <person name="Reddy T.B.K."/>
            <person name="Daum C."/>
            <person name="Copeland A."/>
            <person name="Chen I.A."/>
            <person name="Ivanova N.N."/>
            <person name="Kyrpides N.C."/>
            <person name="Shapiro N."/>
            <person name="Eloe-Fadrosh E.A."/>
            <person name="Pietrasiak N."/>
        </authorList>
    </citation>
    <scope>NUCLEOTIDE SEQUENCE</scope>
    <source>
        <strain evidence="19">HA4357-MV3</strain>
    </source>
</reference>
<dbReference type="Gene3D" id="3.40.50.300">
    <property type="entry name" value="P-loop containing nucleotide triphosphate hydrolases"/>
    <property type="match status" value="1"/>
</dbReference>
<evidence type="ECO:0000256" key="9">
    <source>
        <dbReference type="ARBA" id="ARBA00022777"/>
    </source>
</evidence>
<evidence type="ECO:0000256" key="7">
    <source>
        <dbReference type="ARBA" id="ARBA00022692"/>
    </source>
</evidence>
<evidence type="ECO:0000256" key="16">
    <source>
        <dbReference type="SAM" id="Phobius"/>
    </source>
</evidence>
<dbReference type="GO" id="GO:0005524">
    <property type="term" value="F:ATP binding"/>
    <property type="evidence" value="ECO:0007669"/>
    <property type="project" value="UniProtKB-KW"/>
</dbReference>
<keyword evidence="9" id="KW-0418">Kinase</keyword>
<keyword evidence="15" id="KW-0175">Coiled coil</keyword>
<sequence>METNSYTQETEIQQYILVLKRRWRLIASIIIASIGLSGLALFMQKPEYQADGILLFKSDRTSSLTKVGEKIGDLEALMREGNPLETQAVIVNSHPMLQEVITALDLKNEQGKLIDPELLKINVKPIVGTDVLKVSYASNDPELAAAVVNQLMKSYVENNIQTNRAQVSAAGEFIKEQLPNSRRELERAAEALRQFKIQNRVIQLAEESTAAIDIISKLDQEMNQIKAALADVSAQEAQIASQLNVSENQAVTVASLSQIPGVQEVLTELQKIQTKLANARAIYTEQHPTITDLKNQQATLNSLLQQRTQQYSGIPLVSPGKLQIGKIREEMVGNYVQLKAERQGLEKKFRTLSNIRANYQQQLAVMPSLEKQQQGLERKLESAKNGYENLVSRLQEIQVAEKQTIGNARIVQPAQIPKKSVISKTKILLATGSIFAGVLLSIAAAFFVDLIDRSLKTVKETETFFGYTLLGLIPKYKPNNFVNAVQDVDVEDGVYPQVITTTSPRTLVHEAYQMLQANLKFISHRKVRKIVVTSSVSAEGKSDVSANLAAVIAQSGKRVLLVDADMRKPTQHHLWSLINSVGLSHLLVGQGVFSQAVHKVTEYLSVLTAGVIPPNPLALIDSEGMTSLVDIFAENYDYVIFDTPPLVGIADAAVLGKMADGILLVTRPGVLDSPSAAAAKSLIERSEANVLGIIANAVNAKQEPSSYFYYSSPRDRKSAADLERVARMS</sequence>
<dbReference type="AlphaFoldDB" id="A0A9E3H9J0"/>
<dbReference type="PANTHER" id="PTHR32309:SF13">
    <property type="entry name" value="FERRIC ENTEROBACTIN TRANSPORT PROTEIN FEPE"/>
    <property type="match status" value="1"/>
</dbReference>
<dbReference type="EC" id="2.7.10.2" evidence="4"/>
<dbReference type="InterPro" id="IPR033756">
    <property type="entry name" value="YlxH/NBP35"/>
</dbReference>
<reference evidence="19" key="1">
    <citation type="submission" date="2021-05" db="EMBL/GenBank/DDBJ databases">
        <authorList>
            <person name="Pietrasiak N."/>
            <person name="Ward R."/>
            <person name="Stajich J.E."/>
            <person name="Kurbessoian T."/>
        </authorList>
    </citation>
    <scope>NUCLEOTIDE SEQUENCE</scope>
    <source>
        <strain evidence="19">HA4357-MV3</strain>
    </source>
</reference>
<keyword evidence="10" id="KW-0067">ATP-binding</keyword>
<keyword evidence="8" id="KW-0547">Nucleotide-binding</keyword>
<evidence type="ECO:0000256" key="1">
    <source>
        <dbReference type="ARBA" id="ARBA00004651"/>
    </source>
</evidence>
<feature type="coiled-coil region" evidence="15">
    <location>
        <begin position="328"/>
        <end position="400"/>
    </location>
</feature>
<evidence type="ECO:0000256" key="6">
    <source>
        <dbReference type="ARBA" id="ARBA00022679"/>
    </source>
</evidence>
<evidence type="ECO:0000256" key="4">
    <source>
        <dbReference type="ARBA" id="ARBA00011903"/>
    </source>
</evidence>
<protein>
    <recommendedName>
        <fullName evidence="4">non-specific protein-tyrosine kinase</fullName>
        <ecNumber evidence="4">2.7.10.2</ecNumber>
    </recommendedName>
</protein>
<dbReference type="GO" id="GO:0005886">
    <property type="term" value="C:plasma membrane"/>
    <property type="evidence" value="ECO:0007669"/>
    <property type="project" value="UniProtKB-SubCell"/>
</dbReference>
<evidence type="ECO:0000256" key="2">
    <source>
        <dbReference type="ARBA" id="ARBA00006683"/>
    </source>
</evidence>
<evidence type="ECO:0000259" key="18">
    <source>
        <dbReference type="Pfam" id="PF13807"/>
    </source>
</evidence>
<dbReference type="GO" id="GO:0042802">
    <property type="term" value="F:identical protein binding"/>
    <property type="evidence" value="ECO:0007669"/>
    <property type="project" value="UniProtKB-ARBA"/>
</dbReference>
<keyword evidence="12 16" id="KW-0472">Membrane</keyword>
<feature type="domain" description="Tyrosine-protein kinase G-rich" evidence="18">
    <location>
        <begin position="375"/>
        <end position="447"/>
    </location>
</feature>
<dbReference type="InterPro" id="IPR003856">
    <property type="entry name" value="LPS_length_determ_N"/>
</dbReference>
<name>A0A9E3H9J0_9NOST</name>
<comment type="similarity">
    <text evidence="2">Belongs to the CpsC/CapA family.</text>
</comment>
<dbReference type="PANTHER" id="PTHR32309">
    <property type="entry name" value="TYROSINE-PROTEIN KINASE"/>
    <property type="match status" value="1"/>
</dbReference>
<feature type="coiled-coil region" evidence="15">
    <location>
        <begin position="178"/>
        <end position="238"/>
    </location>
</feature>
<gene>
    <name evidence="19" type="ORF">KME28_15745</name>
</gene>
<comment type="similarity">
    <text evidence="3">Belongs to the CpsD/CapB family.</text>
</comment>
<dbReference type="Proteomes" id="UP000813215">
    <property type="component" value="Unassembled WGS sequence"/>
</dbReference>
<keyword evidence="13" id="KW-0829">Tyrosine-protein kinase</keyword>
<dbReference type="Pfam" id="PF02706">
    <property type="entry name" value="Wzz"/>
    <property type="match status" value="1"/>
</dbReference>
<organism evidence="19 20">
    <name type="scientific">Pelatocladus maniniholoensis HA4357-MV3</name>
    <dbReference type="NCBI Taxonomy" id="1117104"/>
    <lineage>
        <taxon>Bacteria</taxon>
        <taxon>Bacillati</taxon>
        <taxon>Cyanobacteriota</taxon>
        <taxon>Cyanophyceae</taxon>
        <taxon>Nostocales</taxon>
        <taxon>Nostocaceae</taxon>
        <taxon>Pelatocladus</taxon>
    </lineage>
</organism>
<proteinExistence type="inferred from homology"/>
<evidence type="ECO:0000313" key="20">
    <source>
        <dbReference type="Proteomes" id="UP000813215"/>
    </source>
</evidence>
<comment type="caution">
    <text evidence="19">The sequence shown here is derived from an EMBL/GenBank/DDBJ whole genome shotgun (WGS) entry which is preliminary data.</text>
</comment>
<keyword evidence="6 19" id="KW-0808">Transferase</keyword>
<dbReference type="SUPFAM" id="SSF52540">
    <property type="entry name" value="P-loop containing nucleoside triphosphate hydrolases"/>
    <property type="match status" value="1"/>
</dbReference>
<evidence type="ECO:0000256" key="3">
    <source>
        <dbReference type="ARBA" id="ARBA00007316"/>
    </source>
</evidence>
<evidence type="ECO:0000256" key="11">
    <source>
        <dbReference type="ARBA" id="ARBA00022989"/>
    </source>
</evidence>
<keyword evidence="5" id="KW-1003">Cell membrane</keyword>
<evidence type="ECO:0000256" key="13">
    <source>
        <dbReference type="ARBA" id="ARBA00023137"/>
    </source>
</evidence>
<dbReference type="NCBIfam" id="TIGR01007">
    <property type="entry name" value="eps_fam"/>
    <property type="match status" value="1"/>
</dbReference>